<feature type="region of interest" description="Disordered" evidence="5">
    <location>
        <begin position="1"/>
        <end position="146"/>
    </location>
</feature>
<feature type="transmembrane region" description="Helical" evidence="6">
    <location>
        <begin position="299"/>
        <end position="321"/>
    </location>
</feature>
<feature type="compositionally biased region" description="Polar residues" evidence="5">
    <location>
        <begin position="15"/>
        <end position="25"/>
    </location>
</feature>
<comment type="subcellular location">
    <subcellularLocation>
        <location evidence="1">Membrane</location>
        <topology evidence="1">Multi-pass membrane protein</topology>
    </subcellularLocation>
</comment>
<evidence type="ECO:0000256" key="4">
    <source>
        <dbReference type="ARBA" id="ARBA00023136"/>
    </source>
</evidence>
<dbReference type="GO" id="GO:0034755">
    <property type="term" value="P:iron ion transmembrane transport"/>
    <property type="evidence" value="ECO:0007669"/>
    <property type="project" value="TreeGrafter"/>
</dbReference>
<evidence type="ECO:0000313" key="8">
    <source>
        <dbReference type="Proteomes" id="UP000078559"/>
    </source>
</evidence>
<dbReference type="NCBIfam" id="NF037982">
    <property type="entry name" value="Nramp_1"/>
    <property type="match status" value="1"/>
</dbReference>
<feature type="transmembrane region" description="Helical" evidence="6">
    <location>
        <begin position="266"/>
        <end position="287"/>
    </location>
</feature>
<feature type="transmembrane region" description="Helical" evidence="6">
    <location>
        <begin position="193"/>
        <end position="214"/>
    </location>
</feature>
<evidence type="ECO:0000256" key="5">
    <source>
        <dbReference type="SAM" id="MobiDB-lite"/>
    </source>
</evidence>
<keyword evidence="4 6" id="KW-0472">Membrane</keyword>
<feature type="compositionally biased region" description="Polar residues" evidence="5">
    <location>
        <begin position="34"/>
        <end position="51"/>
    </location>
</feature>
<feature type="compositionally biased region" description="Polar residues" evidence="5">
    <location>
        <begin position="63"/>
        <end position="82"/>
    </location>
</feature>
<name>A0A194VYI9_CYTMA</name>
<accession>A0A194VYI9</accession>
<feature type="transmembrane region" description="Helical" evidence="6">
    <location>
        <begin position="617"/>
        <end position="641"/>
    </location>
</feature>
<protein>
    <submittedName>
        <fullName evidence="7">Manganese transporter SMF1</fullName>
    </submittedName>
</protein>
<evidence type="ECO:0000256" key="1">
    <source>
        <dbReference type="ARBA" id="ARBA00004141"/>
    </source>
</evidence>
<dbReference type="EMBL" id="CM003102">
    <property type="protein sequence ID" value="KUI69284.1"/>
    <property type="molecule type" value="Genomic_DNA"/>
</dbReference>
<dbReference type="Pfam" id="PF01566">
    <property type="entry name" value="Nramp"/>
    <property type="match status" value="1"/>
</dbReference>
<evidence type="ECO:0000256" key="2">
    <source>
        <dbReference type="ARBA" id="ARBA00022692"/>
    </source>
</evidence>
<dbReference type="NCBIfam" id="TIGR01197">
    <property type="entry name" value="nramp"/>
    <property type="match status" value="1"/>
</dbReference>
<dbReference type="SMR" id="A0A194VYI9"/>
<proteinExistence type="predicted"/>
<gene>
    <name evidence="7" type="ORF">VM1G_05569</name>
</gene>
<dbReference type="PRINTS" id="PR00447">
    <property type="entry name" value="NATRESASSCMP"/>
</dbReference>
<feature type="transmembrane region" description="Helical" evidence="6">
    <location>
        <begin position="539"/>
        <end position="558"/>
    </location>
</feature>
<dbReference type="GO" id="GO:0005384">
    <property type="term" value="F:manganese ion transmembrane transporter activity"/>
    <property type="evidence" value="ECO:0007669"/>
    <property type="project" value="TreeGrafter"/>
</dbReference>
<feature type="transmembrane region" description="Helical" evidence="6">
    <location>
        <begin position="235"/>
        <end position="260"/>
    </location>
</feature>
<dbReference type="InterPro" id="IPR001046">
    <property type="entry name" value="NRAMP_fam"/>
</dbReference>
<feature type="transmembrane region" description="Helical" evidence="6">
    <location>
        <begin position="509"/>
        <end position="527"/>
    </location>
</feature>
<evidence type="ECO:0000256" key="3">
    <source>
        <dbReference type="ARBA" id="ARBA00022989"/>
    </source>
</evidence>
<dbReference type="GO" id="GO:0015086">
    <property type="term" value="F:cadmium ion transmembrane transporter activity"/>
    <property type="evidence" value="ECO:0007669"/>
    <property type="project" value="TreeGrafter"/>
</dbReference>
<dbReference type="GO" id="GO:0005886">
    <property type="term" value="C:plasma membrane"/>
    <property type="evidence" value="ECO:0007669"/>
    <property type="project" value="TreeGrafter"/>
</dbReference>
<evidence type="ECO:0000313" key="7">
    <source>
        <dbReference type="EMBL" id="KUI69284.1"/>
    </source>
</evidence>
<reference evidence="7" key="1">
    <citation type="submission" date="2014-12" db="EMBL/GenBank/DDBJ databases">
        <title>Genome Sequence of Valsa Canker Pathogens Uncovers a Specific Adaption of Colonization on Woody Bark.</title>
        <authorList>
            <person name="Yin Z."/>
            <person name="Liu H."/>
            <person name="Gao X."/>
            <person name="Li Z."/>
            <person name="Song N."/>
            <person name="Ke X."/>
            <person name="Dai Q."/>
            <person name="Wu Y."/>
            <person name="Sun Y."/>
            <person name="Xu J.-R."/>
            <person name="Kang Z.K."/>
            <person name="Wang L."/>
            <person name="Huang L."/>
        </authorList>
    </citation>
    <scope>NUCLEOTIDE SEQUENCE [LARGE SCALE GENOMIC DNA]</scope>
    <source>
        <strain evidence="7">03-8</strain>
    </source>
</reference>
<dbReference type="Proteomes" id="UP000078559">
    <property type="component" value="Chromosome 5"/>
</dbReference>
<evidence type="ECO:0000256" key="6">
    <source>
        <dbReference type="SAM" id="Phobius"/>
    </source>
</evidence>
<keyword evidence="2 6" id="KW-0812">Transmembrane</keyword>
<dbReference type="AlphaFoldDB" id="A0A194VYI9"/>
<dbReference type="PANTHER" id="PTHR11706:SF101">
    <property type="entry name" value="MANGANESE TRANSPORTER SMF1"/>
    <property type="match status" value="1"/>
</dbReference>
<dbReference type="GO" id="GO:0030026">
    <property type="term" value="P:intracellular manganese ion homeostasis"/>
    <property type="evidence" value="ECO:0007669"/>
    <property type="project" value="TreeGrafter"/>
</dbReference>
<dbReference type="PANTHER" id="PTHR11706">
    <property type="entry name" value="SOLUTE CARRIER PROTEIN FAMILY 11 MEMBER"/>
    <property type="match status" value="1"/>
</dbReference>
<keyword evidence="3 6" id="KW-1133">Transmembrane helix</keyword>
<feature type="compositionally biased region" description="Pro residues" evidence="5">
    <location>
        <begin position="125"/>
        <end position="134"/>
    </location>
</feature>
<dbReference type="OrthoDB" id="409173at2759"/>
<feature type="transmembrane region" description="Helical" evidence="6">
    <location>
        <begin position="463"/>
        <end position="488"/>
    </location>
</feature>
<organism evidence="7 8">
    <name type="scientific">Cytospora mali</name>
    <name type="common">Apple Valsa canker fungus</name>
    <name type="synonym">Valsa mali</name>
    <dbReference type="NCBI Taxonomy" id="578113"/>
    <lineage>
        <taxon>Eukaryota</taxon>
        <taxon>Fungi</taxon>
        <taxon>Dikarya</taxon>
        <taxon>Ascomycota</taxon>
        <taxon>Pezizomycotina</taxon>
        <taxon>Sordariomycetes</taxon>
        <taxon>Sordariomycetidae</taxon>
        <taxon>Diaporthales</taxon>
        <taxon>Cytosporaceae</taxon>
        <taxon>Cytospora</taxon>
    </lineage>
</organism>
<sequence>MEEHSISPTAKGASSRETAPSSLNPVETPLRQRSLPSSSQGQGHEQVSSWESGRESSPGDETAGTNTALPSRTLTATGSDGSNDLHHRFGRKSAPGQDAEVEAAPSPSGALQRNASQVAVREKPPSPPTPPAPLNDPEDGSESPPSIISQIRHAVLTFGKFVGPGFMIAVAYIDPGNYSTDIAAGATYRFRLLFIVLLSNLFAIFLQSLCIKLGTVTGLNLAEACRAFLPRWLNYALYALAEVAIIATDLAEVIGTAIAINLLIPQIPLVAGCAISIVDVLIILLFYNPSGSMRGLRAFESFVVLLVLAVVICFCIQMSLIHNTTVGEVFRGYLPSSAIIQQEGLYQSCGILGATVMPHSLYLGSGIVQPRLKEYDMKKGLMPIGNSDSSTNEGTEKSVYIPSLTAIQHCMKYSIGELAISLFTFALFINSAILIIAGSSLYGAEEAEGADIFAIHALLSRSLGRGAGILFALALLLSGISAGIVCTIAGQMVSEGAINWHIRPWLRRLMTRSMSIIPSIIVAGAVGREGLDTALNASQVVLSVVLPFVSAPLIYFTCMNKYMKVRPGRARFIDYDDDNEEATHNETRMANLGLTSVVSSVSGPSAENVKMANSIPVVIIALLVWSVMAAMNVANLVLLGMGKE</sequence>
<feature type="transmembrane region" description="Helical" evidence="6">
    <location>
        <begin position="345"/>
        <end position="368"/>
    </location>
</feature>
<feature type="transmembrane region" description="Helical" evidence="6">
    <location>
        <begin position="418"/>
        <end position="443"/>
    </location>
</feature>
<keyword evidence="8" id="KW-1185">Reference proteome</keyword>